<evidence type="ECO:0008006" key="4">
    <source>
        <dbReference type="Google" id="ProtNLM"/>
    </source>
</evidence>
<dbReference type="InterPro" id="IPR008658">
    <property type="entry name" value="KAP3"/>
</dbReference>
<dbReference type="Proteomes" id="UP001461498">
    <property type="component" value="Unassembled WGS sequence"/>
</dbReference>
<sequence>MMTPTAIVQPEDAKYIKRRVKSGSIDVHPNETALIVNYEVEAIILGESENPVLSDKKNCQKIIRLKSLNKNSDCAALAREVVTKCSLIHPSKVGDVEHLIYFLQSRKENAFTDGMLNVSPSCGSESPQATSVPQCTEKASFANLEQYVELLYEDLNDKVKGASLIMQLSRDNDNLEELARNEAVLSALARVLREDYKRSLDLSTNIVSIFHSFSQFTQFHPLILQYKIGSLSIGIIEFELQRHTQWKSELTFNRGREAVPVSRLPVPKSARASGQPSSTDRRRSSTPSPGVNAISDRKRLSLIPAPKTAVAGQRCPSTPDDESAHKKFNAMVSKQDRLLRVNFSLLLNIAENLKVEDKIRKRNIVAMLVQCLDRCTVPLLCVIAKFLTKLSIRVENKDEMSNLNVIEKLPKLLQLNNFELEQATLSLLFNLSFDMSLRDKMVKVGFLQKLASLLNDERHLSTILKILYHLSMDDRVKAMFTFTNCLQKLIKMLISHDPKSDDYLTLVALSMNVALNQRCAETMCDNGNLEHLKQRALAYQDPYLMKVLRNLSTHESTKKYFLAFAEDLLQILPTCQNNDFLLETVGTLSNLSLSEINIDELVIKHSTLQWIHNNLSKGNGEDDFILELIMLTAAIAADEKCAEKLCELCTILSLIELLKKKQEDDEIVLQIIFTFYQVSRHSNPRTYLIKKTEAVDYLIDLMNDKNHQIRKVCDACIDLIKEEDPEYEERVKAEKFQSHNAHWLAMVENKALETSLSTSLSDCREAMPHYDLNQSLMLTAGSHVSLSNAEDIEIISNNTHSEDGSRPLSRYDSEGDDISESVIIPTRQRIGNNEDVVTNALRNLVIADDPSDTHHYYHIETPNTQIAMN</sequence>
<reference evidence="2 3" key="1">
    <citation type="submission" date="2022-12" db="EMBL/GenBank/DDBJ databases">
        <title>Chromosome-level genome assembly of true bugs.</title>
        <authorList>
            <person name="Ma L."/>
            <person name="Li H."/>
        </authorList>
    </citation>
    <scope>NUCLEOTIDE SEQUENCE [LARGE SCALE GENOMIC DNA]</scope>
    <source>
        <strain evidence="2">Lab_2022b</strain>
    </source>
</reference>
<dbReference type="GO" id="GO:0044782">
    <property type="term" value="P:cilium organization"/>
    <property type="evidence" value="ECO:0007669"/>
    <property type="project" value="TreeGrafter"/>
</dbReference>
<dbReference type="GO" id="GO:0035869">
    <property type="term" value="C:ciliary transition zone"/>
    <property type="evidence" value="ECO:0007669"/>
    <property type="project" value="TreeGrafter"/>
</dbReference>
<comment type="caution">
    <text evidence="2">The sequence shown here is derived from an EMBL/GenBank/DDBJ whole genome shotgun (WGS) entry which is preliminary data.</text>
</comment>
<evidence type="ECO:0000313" key="2">
    <source>
        <dbReference type="EMBL" id="KAK9510832.1"/>
    </source>
</evidence>
<dbReference type="Pfam" id="PF05804">
    <property type="entry name" value="KAP"/>
    <property type="match status" value="1"/>
</dbReference>
<dbReference type="InterPro" id="IPR011989">
    <property type="entry name" value="ARM-like"/>
</dbReference>
<dbReference type="GO" id="GO:0016939">
    <property type="term" value="C:kinesin II complex"/>
    <property type="evidence" value="ECO:0007669"/>
    <property type="project" value="TreeGrafter"/>
</dbReference>
<dbReference type="SUPFAM" id="SSF48371">
    <property type="entry name" value="ARM repeat"/>
    <property type="match status" value="1"/>
</dbReference>
<dbReference type="GO" id="GO:0019894">
    <property type="term" value="F:kinesin binding"/>
    <property type="evidence" value="ECO:0007669"/>
    <property type="project" value="InterPro"/>
</dbReference>
<gene>
    <name evidence="2" type="ORF">O3M35_005532</name>
</gene>
<feature type="region of interest" description="Disordered" evidence="1">
    <location>
        <begin position="263"/>
        <end position="293"/>
    </location>
</feature>
<protein>
    <recommendedName>
        <fullName evidence="4">Kinesin-associated protein 3</fullName>
    </recommendedName>
</protein>
<proteinExistence type="predicted"/>
<dbReference type="GO" id="GO:0007018">
    <property type="term" value="P:microtubule-based movement"/>
    <property type="evidence" value="ECO:0007669"/>
    <property type="project" value="TreeGrafter"/>
</dbReference>
<keyword evidence="3" id="KW-1185">Reference proteome</keyword>
<dbReference type="InterPro" id="IPR000225">
    <property type="entry name" value="Armadillo"/>
</dbReference>
<dbReference type="SMART" id="SM01297">
    <property type="entry name" value="KAP"/>
    <property type="match status" value="1"/>
</dbReference>
<dbReference type="EMBL" id="JAPXFL010000002">
    <property type="protein sequence ID" value="KAK9510832.1"/>
    <property type="molecule type" value="Genomic_DNA"/>
</dbReference>
<dbReference type="GO" id="GO:0005930">
    <property type="term" value="C:axoneme"/>
    <property type="evidence" value="ECO:0007669"/>
    <property type="project" value="TreeGrafter"/>
</dbReference>
<dbReference type="Gene3D" id="1.25.10.10">
    <property type="entry name" value="Leucine-rich Repeat Variant"/>
    <property type="match status" value="2"/>
</dbReference>
<name>A0AAW1DJV1_9HEMI</name>
<dbReference type="PANTHER" id="PTHR15605">
    <property type="entry name" value="KINESIN-ASSOCIATED PROTEINS"/>
    <property type="match status" value="1"/>
</dbReference>
<evidence type="ECO:0000256" key="1">
    <source>
        <dbReference type="SAM" id="MobiDB-lite"/>
    </source>
</evidence>
<dbReference type="InterPro" id="IPR016024">
    <property type="entry name" value="ARM-type_fold"/>
</dbReference>
<dbReference type="PANTHER" id="PTHR15605:SF2">
    <property type="entry name" value="KINESIN-ASSOCIATED PROTEIN 3"/>
    <property type="match status" value="1"/>
</dbReference>
<organism evidence="2 3">
    <name type="scientific">Rhynocoris fuscipes</name>
    <dbReference type="NCBI Taxonomy" id="488301"/>
    <lineage>
        <taxon>Eukaryota</taxon>
        <taxon>Metazoa</taxon>
        <taxon>Ecdysozoa</taxon>
        <taxon>Arthropoda</taxon>
        <taxon>Hexapoda</taxon>
        <taxon>Insecta</taxon>
        <taxon>Pterygota</taxon>
        <taxon>Neoptera</taxon>
        <taxon>Paraneoptera</taxon>
        <taxon>Hemiptera</taxon>
        <taxon>Heteroptera</taxon>
        <taxon>Panheteroptera</taxon>
        <taxon>Cimicomorpha</taxon>
        <taxon>Reduviidae</taxon>
        <taxon>Harpactorinae</taxon>
        <taxon>Harpactorini</taxon>
        <taxon>Rhynocoris</taxon>
    </lineage>
</organism>
<dbReference type="AlphaFoldDB" id="A0AAW1DJV1"/>
<dbReference type="SMART" id="SM00185">
    <property type="entry name" value="ARM"/>
    <property type="match status" value="5"/>
</dbReference>
<evidence type="ECO:0000313" key="3">
    <source>
        <dbReference type="Proteomes" id="UP001461498"/>
    </source>
</evidence>
<accession>A0AAW1DJV1</accession>